<evidence type="ECO:0000313" key="2">
    <source>
        <dbReference type="EMBL" id="OGZ17458.1"/>
    </source>
</evidence>
<feature type="signal peptide" evidence="1">
    <location>
        <begin position="1"/>
        <end position="22"/>
    </location>
</feature>
<dbReference type="Proteomes" id="UP000178106">
    <property type="component" value="Unassembled WGS sequence"/>
</dbReference>
<keyword evidence="1" id="KW-0732">Signal</keyword>
<evidence type="ECO:0000256" key="1">
    <source>
        <dbReference type="SAM" id="SignalP"/>
    </source>
</evidence>
<sequence>MKKLLSVALVALMVGMSGCASMDTSGRSSSSQGREVLFGMNAKETGALVGGVAGAAVTQNASGPVQALAIIGGAIGGGLFGDRFDESARRAGRTDCTWR</sequence>
<feature type="non-terminal residue" evidence="2">
    <location>
        <position position="99"/>
    </location>
</feature>
<dbReference type="AlphaFoldDB" id="A0A1G2DX17"/>
<dbReference type="PROSITE" id="PS51257">
    <property type="entry name" value="PROKAR_LIPOPROTEIN"/>
    <property type="match status" value="1"/>
</dbReference>
<evidence type="ECO:0000313" key="3">
    <source>
        <dbReference type="Proteomes" id="UP000178106"/>
    </source>
</evidence>
<proteinExistence type="predicted"/>
<name>A0A1G2DX17_9BACT</name>
<organism evidence="2 3">
    <name type="scientific">Candidatus Lloydbacteria bacterium RIFOXYC12_FULL_46_25</name>
    <dbReference type="NCBI Taxonomy" id="1798670"/>
    <lineage>
        <taxon>Bacteria</taxon>
        <taxon>Candidatus Lloydiibacteriota</taxon>
    </lineage>
</organism>
<comment type="caution">
    <text evidence="2">The sequence shown here is derived from an EMBL/GenBank/DDBJ whole genome shotgun (WGS) entry which is preliminary data.</text>
</comment>
<gene>
    <name evidence="2" type="ORF">A2494_00295</name>
</gene>
<dbReference type="EMBL" id="MHLU01000134">
    <property type="protein sequence ID" value="OGZ17458.1"/>
    <property type="molecule type" value="Genomic_DNA"/>
</dbReference>
<feature type="chain" id="PRO_5009582647" description="Glycine zipper domain-containing protein" evidence="1">
    <location>
        <begin position="23"/>
        <end position="99"/>
    </location>
</feature>
<evidence type="ECO:0008006" key="4">
    <source>
        <dbReference type="Google" id="ProtNLM"/>
    </source>
</evidence>
<accession>A0A1G2DX17</accession>
<reference evidence="2 3" key="1">
    <citation type="journal article" date="2016" name="Nat. Commun.">
        <title>Thousands of microbial genomes shed light on interconnected biogeochemical processes in an aquifer system.</title>
        <authorList>
            <person name="Anantharaman K."/>
            <person name="Brown C.T."/>
            <person name="Hug L.A."/>
            <person name="Sharon I."/>
            <person name="Castelle C.J."/>
            <person name="Probst A.J."/>
            <person name="Thomas B.C."/>
            <person name="Singh A."/>
            <person name="Wilkins M.J."/>
            <person name="Karaoz U."/>
            <person name="Brodie E.L."/>
            <person name="Williams K.H."/>
            <person name="Hubbard S.S."/>
            <person name="Banfield J.F."/>
        </authorList>
    </citation>
    <scope>NUCLEOTIDE SEQUENCE [LARGE SCALE GENOMIC DNA]</scope>
</reference>
<protein>
    <recommendedName>
        <fullName evidence="4">Glycine zipper domain-containing protein</fullName>
    </recommendedName>
</protein>